<accession>A0A1C7MGI1</accession>
<evidence type="ECO:0000256" key="7">
    <source>
        <dbReference type="SAM" id="MobiDB-lite"/>
    </source>
</evidence>
<sequence>MACVVQQRITRDSDSEVASADADVAREPKQGNDHDQTLHSLLIIRMPEGGTAGARGVPSFECDDNAMNYGRSRFVGANHDGSRKVAGLLEPYCLKVERRSPMVVSWIKTGVAIKSQGAHESEPASGKVRRTGEGHWFHAVPANKVSEISQDYVKEQSLLDWRVKGGTRGIYRNSISSKIKPTPLRCLSILLSPATASAFESEPPSPPPSAQRARFSSTLAVSTQPVAARATTVCRTAPSLLNTYNGRSSSRRRGPAYRPGRRGLRSASDDYAPYRQLFRHADAHVSIPPGMVPTQPARTKRRQVKNACTNCQKACKKCDDARPCLRCVKYGISEECIDSQRKERQKGIKRGPYKKRDGKTNSVEQQLDVNGPRRWSFHLPSRRPIRRPPCRTPPSPISRPSMGLSRGRPPSTIRPSILPRCRPLMARAKTASRRATPAACAILLGGIPRTIPRAAIPAAVHDASRAPGGADADGTGSSPVCAVSAGVPEAAYEGL</sequence>
<protein>
    <submittedName>
        <fullName evidence="9">Putative transcriptional regulatory protein C27B12.11c</fullName>
    </submittedName>
</protein>
<feature type="compositionally biased region" description="Basic and acidic residues" evidence="7">
    <location>
        <begin position="23"/>
        <end position="35"/>
    </location>
</feature>
<dbReference type="PANTHER" id="PTHR47659:SF7">
    <property type="entry name" value="FUNGAL TRANSCRIPTIONAL REGULATORY PROTEIN, N-TERMINAL DOMAIN-CONTAINING PROTEIN"/>
    <property type="match status" value="1"/>
</dbReference>
<organism evidence="9 10">
    <name type="scientific">Grifola frondosa</name>
    <name type="common">Maitake</name>
    <name type="synonym">Polyporus frondosus</name>
    <dbReference type="NCBI Taxonomy" id="5627"/>
    <lineage>
        <taxon>Eukaryota</taxon>
        <taxon>Fungi</taxon>
        <taxon>Dikarya</taxon>
        <taxon>Basidiomycota</taxon>
        <taxon>Agaricomycotina</taxon>
        <taxon>Agaricomycetes</taxon>
        <taxon>Polyporales</taxon>
        <taxon>Grifolaceae</taxon>
        <taxon>Grifola</taxon>
    </lineage>
</organism>
<dbReference type="PROSITE" id="PS50048">
    <property type="entry name" value="ZN2_CY6_FUNGAL_2"/>
    <property type="match status" value="1"/>
</dbReference>
<evidence type="ECO:0000259" key="8">
    <source>
        <dbReference type="PROSITE" id="PS50048"/>
    </source>
</evidence>
<feature type="region of interest" description="Disordered" evidence="7">
    <location>
        <begin position="244"/>
        <end position="267"/>
    </location>
</feature>
<reference evidence="9 10" key="1">
    <citation type="submission" date="2016-03" db="EMBL/GenBank/DDBJ databases">
        <title>Whole genome sequencing of Grifola frondosa 9006-11.</title>
        <authorList>
            <person name="Min B."/>
            <person name="Park H."/>
            <person name="Kim J.-G."/>
            <person name="Cho H."/>
            <person name="Oh Y.-L."/>
            <person name="Kong W.-S."/>
            <person name="Choi I.-G."/>
        </authorList>
    </citation>
    <scope>NUCLEOTIDE SEQUENCE [LARGE SCALE GENOMIC DNA]</scope>
    <source>
        <strain evidence="9 10">9006-11</strain>
    </source>
</reference>
<feature type="compositionally biased region" description="Basic residues" evidence="7">
    <location>
        <begin position="380"/>
        <end position="389"/>
    </location>
</feature>
<keyword evidence="2" id="KW-0862">Zinc</keyword>
<evidence type="ECO:0000313" key="9">
    <source>
        <dbReference type="EMBL" id="OBZ75717.1"/>
    </source>
</evidence>
<evidence type="ECO:0000313" key="10">
    <source>
        <dbReference type="Proteomes" id="UP000092993"/>
    </source>
</evidence>
<evidence type="ECO:0000256" key="2">
    <source>
        <dbReference type="ARBA" id="ARBA00022833"/>
    </source>
</evidence>
<keyword evidence="10" id="KW-1185">Reference proteome</keyword>
<comment type="caution">
    <text evidence="9">The sequence shown here is derived from an EMBL/GenBank/DDBJ whole genome shotgun (WGS) entry which is preliminary data.</text>
</comment>
<dbReference type="AlphaFoldDB" id="A0A1C7MGI1"/>
<evidence type="ECO:0000256" key="4">
    <source>
        <dbReference type="ARBA" id="ARBA00023125"/>
    </source>
</evidence>
<name>A0A1C7MGI1_GRIFR</name>
<dbReference type="OrthoDB" id="5575144at2759"/>
<dbReference type="InterPro" id="IPR050335">
    <property type="entry name" value="ERT1_acuK_gluconeogen_tf"/>
</dbReference>
<feature type="compositionally biased region" description="Basic residues" evidence="7">
    <location>
        <begin position="249"/>
        <end position="264"/>
    </location>
</feature>
<keyword evidence="4" id="KW-0238">DNA-binding</keyword>
<dbReference type="GO" id="GO:0003677">
    <property type="term" value="F:DNA binding"/>
    <property type="evidence" value="ECO:0007669"/>
    <property type="project" value="UniProtKB-KW"/>
</dbReference>
<feature type="region of interest" description="Disordered" evidence="7">
    <location>
        <begin position="14"/>
        <end position="35"/>
    </location>
</feature>
<keyword evidence="1" id="KW-0479">Metal-binding</keyword>
<keyword evidence="3" id="KW-0805">Transcription regulation</keyword>
<feature type="domain" description="Zn(2)-C6 fungal-type" evidence="8">
    <location>
        <begin position="307"/>
        <end position="336"/>
    </location>
</feature>
<dbReference type="EMBL" id="LUGG01000004">
    <property type="protein sequence ID" value="OBZ75717.1"/>
    <property type="molecule type" value="Genomic_DNA"/>
</dbReference>
<evidence type="ECO:0000256" key="6">
    <source>
        <dbReference type="ARBA" id="ARBA00023242"/>
    </source>
</evidence>
<dbReference type="STRING" id="5627.A0A1C7MGI1"/>
<evidence type="ECO:0000256" key="1">
    <source>
        <dbReference type="ARBA" id="ARBA00022723"/>
    </source>
</evidence>
<dbReference type="GO" id="GO:0000981">
    <property type="term" value="F:DNA-binding transcription factor activity, RNA polymerase II-specific"/>
    <property type="evidence" value="ECO:0007669"/>
    <property type="project" value="InterPro"/>
</dbReference>
<dbReference type="SMART" id="SM00066">
    <property type="entry name" value="GAL4"/>
    <property type="match status" value="1"/>
</dbReference>
<gene>
    <name evidence="9" type="primary">pi067</name>
    <name evidence="9" type="ORF">A0H81_04653</name>
</gene>
<keyword evidence="6" id="KW-0539">Nucleus</keyword>
<evidence type="ECO:0000256" key="5">
    <source>
        <dbReference type="ARBA" id="ARBA00023163"/>
    </source>
</evidence>
<dbReference type="CDD" id="cd00067">
    <property type="entry name" value="GAL4"/>
    <property type="match status" value="1"/>
</dbReference>
<evidence type="ECO:0000256" key="3">
    <source>
        <dbReference type="ARBA" id="ARBA00023015"/>
    </source>
</evidence>
<dbReference type="InterPro" id="IPR001138">
    <property type="entry name" value="Zn2Cys6_DnaBD"/>
</dbReference>
<keyword evidence="5" id="KW-0804">Transcription</keyword>
<proteinExistence type="predicted"/>
<feature type="region of interest" description="Disordered" evidence="7">
    <location>
        <begin position="339"/>
        <end position="417"/>
    </location>
</feature>
<dbReference type="PANTHER" id="PTHR47659">
    <property type="entry name" value="ZN(II)2CYS6 TRANSCRIPTION FACTOR (EUROFUNG)-RELATED"/>
    <property type="match status" value="1"/>
</dbReference>
<dbReference type="Proteomes" id="UP000092993">
    <property type="component" value="Unassembled WGS sequence"/>
</dbReference>
<dbReference type="GO" id="GO:0008270">
    <property type="term" value="F:zinc ion binding"/>
    <property type="evidence" value="ECO:0007669"/>
    <property type="project" value="InterPro"/>
</dbReference>